<reference evidence="3" key="1">
    <citation type="submission" date="2010-02" db="EMBL/GenBank/DDBJ databases">
        <title>Complete sequence of Aciduliprofundum boonei T469.</title>
        <authorList>
            <consortium name="US DOE Joint Genome Institute"/>
            <person name="Lucas S."/>
            <person name="Copeland A."/>
            <person name="Lapidus A."/>
            <person name="Cheng J.-F."/>
            <person name="Bruce D."/>
            <person name="Goodwin L."/>
            <person name="Pitluck S."/>
            <person name="Saunders E."/>
            <person name="Detter J.C."/>
            <person name="Han C."/>
            <person name="Tapia R."/>
            <person name="Land M."/>
            <person name="Hauser L."/>
            <person name="Kyrpides N."/>
            <person name="Mikhailova N."/>
            <person name="Flores G."/>
            <person name="Reysenbach A.-L."/>
            <person name="Woyke T."/>
        </authorList>
    </citation>
    <scope>NUCLEOTIDE SEQUENCE</scope>
    <source>
        <strain evidence="3">T469</strain>
    </source>
</reference>
<dbReference type="Pfam" id="PF00515">
    <property type="entry name" value="TPR_1"/>
    <property type="match status" value="1"/>
</dbReference>
<evidence type="ECO:0000313" key="4">
    <source>
        <dbReference type="Proteomes" id="UP000001400"/>
    </source>
</evidence>
<dbReference type="EMBL" id="CP001941">
    <property type="protein sequence ID" value="ADD08346.1"/>
    <property type="molecule type" value="Genomic_DNA"/>
</dbReference>
<evidence type="ECO:0000256" key="1">
    <source>
        <dbReference type="ARBA" id="ARBA00022737"/>
    </source>
</evidence>
<dbReference type="OrthoDB" id="66915at2157"/>
<protein>
    <submittedName>
        <fullName evidence="3">TPR repeat-containing protein</fullName>
    </submittedName>
</protein>
<evidence type="ECO:0000256" key="2">
    <source>
        <dbReference type="ARBA" id="ARBA00022803"/>
    </source>
</evidence>
<dbReference type="InterPro" id="IPR019734">
    <property type="entry name" value="TPR_rpt"/>
</dbReference>
<dbReference type="GeneID" id="8827480"/>
<name>B5IA20_ACIB4</name>
<dbReference type="RefSeq" id="WP_008081935.1">
    <property type="nucleotide sequence ID" value="NC_013926.1"/>
</dbReference>
<accession>B5IA20</accession>
<dbReference type="Pfam" id="PF14559">
    <property type="entry name" value="TPR_19"/>
    <property type="match status" value="1"/>
</dbReference>
<proteinExistence type="predicted"/>
<keyword evidence="4" id="KW-1185">Reference proteome</keyword>
<dbReference type="SMART" id="SM00028">
    <property type="entry name" value="TPR"/>
    <property type="match status" value="7"/>
</dbReference>
<dbReference type="PANTHER" id="PTHR44858:SF1">
    <property type="entry name" value="UDP-N-ACETYLGLUCOSAMINE--PEPTIDE N-ACETYLGLUCOSAMINYLTRANSFERASE SPINDLY-RELATED"/>
    <property type="match status" value="1"/>
</dbReference>
<dbReference type="InterPro" id="IPR050498">
    <property type="entry name" value="Ycf3"/>
</dbReference>
<dbReference type="STRING" id="439481.Aboo_0535"/>
<dbReference type="Pfam" id="PF13181">
    <property type="entry name" value="TPR_8"/>
    <property type="match status" value="1"/>
</dbReference>
<dbReference type="KEGG" id="abi:Aboo_0535"/>
<keyword evidence="2" id="KW-0802">TPR repeat</keyword>
<sequence>MIEAVEKMSMEEFVHLCNRLVSEMGFKIRKSVYRENIAVFDAYMPIPGKSLHYVIIFLRKPKVTKDEILELIDVESVEIKWMLITTGEFEKEDLGDDITLMDGKDFERLLEEFGLKEEFTRLERGKEAREGRYLPSAGELESMLQWAREFLNEENYEKAMEYVDKALKVKSTPEGMKIKARILQKIGKYEEAISVITKILEENVKDDEAWFIFGEILEDMGDLDEAEQAYGQCVHFNRLNVSCWINRGNVLLSQKKYQEALMCYDKALALNENLPAIWNNRGVALKYLGKYDEALKSYNTALQFDSKFADAHLNKAYLYFDLKKYEEARNALAGYLRLKEDARGYLLLANIFAKRNMKKGAIEAVKKALELEPGNQEARELLDRLEGRSRELRDYEEIKKILKEEIEKMNVREENAVKKIKSARENLERGNVARALREIIEVREHAHSQNVAEIKEALYRNTQRLLELANMNVENLGELEPKELNALGLEAMKRVVLCSKEEEKNVEEYPRGYAHLLYEEKKWNELKKLNNEIAENSLGLRYFKARRYKNAEEYFKNAFFKSPDFYEAELNLAYTYLKNGKERKAKALLKHLGLEM</sequence>
<dbReference type="PROSITE" id="PS50005">
    <property type="entry name" value="TPR"/>
    <property type="match status" value="4"/>
</dbReference>
<dbReference type="InterPro" id="IPR011990">
    <property type="entry name" value="TPR-like_helical_dom_sf"/>
</dbReference>
<dbReference type="Proteomes" id="UP000001400">
    <property type="component" value="Chromosome"/>
</dbReference>
<dbReference type="eggNOG" id="arCOG03038">
    <property type="taxonomic scope" value="Archaea"/>
</dbReference>
<dbReference type="AlphaFoldDB" id="B5IA20"/>
<dbReference type="Pfam" id="PF12895">
    <property type="entry name" value="ANAPC3"/>
    <property type="match status" value="1"/>
</dbReference>
<dbReference type="PANTHER" id="PTHR44858">
    <property type="entry name" value="TETRATRICOPEPTIDE REPEAT PROTEIN 6"/>
    <property type="match status" value="1"/>
</dbReference>
<dbReference type="Gene3D" id="1.25.40.10">
    <property type="entry name" value="Tetratricopeptide repeat domain"/>
    <property type="match status" value="4"/>
</dbReference>
<dbReference type="HOGENOM" id="CLU_457592_0_0_2"/>
<dbReference type="Pfam" id="PF13414">
    <property type="entry name" value="TPR_11"/>
    <property type="match status" value="1"/>
</dbReference>
<organism evidence="3 4">
    <name type="scientific">Aciduliprofundum boonei (strain DSM 19572 / T469)</name>
    <dbReference type="NCBI Taxonomy" id="439481"/>
    <lineage>
        <taxon>Archaea</taxon>
        <taxon>Methanobacteriati</taxon>
        <taxon>Thermoplasmatota</taxon>
        <taxon>DHVE2 group</taxon>
        <taxon>Candidatus Aciduliprofundum</taxon>
    </lineage>
</organism>
<dbReference type="SUPFAM" id="SSF48452">
    <property type="entry name" value="TPR-like"/>
    <property type="match status" value="2"/>
</dbReference>
<evidence type="ECO:0000313" key="3">
    <source>
        <dbReference type="EMBL" id="ADD08346.1"/>
    </source>
</evidence>
<keyword evidence="1" id="KW-0677">Repeat</keyword>
<gene>
    <name evidence="3" type="ordered locus">Aboo_0535</name>
</gene>